<dbReference type="OrthoDB" id="9808814at2"/>
<proteinExistence type="inferred from homology"/>
<name>B1ZX93_OPITP</name>
<evidence type="ECO:0000313" key="6">
    <source>
        <dbReference type="Proteomes" id="UP000007013"/>
    </source>
</evidence>
<evidence type="ECO:0000256" key="3">
    <source>
        <dbReference type="RuleBase" id="RU000363"/>
    </source>
</evidence>
<dbReference type="GO" id="GO:0016491">
    <property type="term" value="F:oxidoreductase activity"/>
    <property type="evidence" value="ECO:0007669"/>
    <property type="project" value="UniProtKB-KW"/>
</dbReference>
<dbReference type="PIRSF" id="PIRSF000126">
    <property type="entry name" value="11-beta-HSD1"/>
    <property type="match status" value="1"/>
</dbReference>
<dbReference type="RefSeq" id="WP_012375680.1">
    <property type="nucleotide sequence ID" value="NC_010571.1"/>
</dbReference>
<comment type="similarity">
    <text evidence="1 3">Belongs to the short-chain dehydrogenases/reductases (SDR) family.</text>
</comment>
<evidence type="ECO:0000313" key="5">
    <source>
        <dbReference type="EMBL" id="ACB76145.1"/>
    </source>
</evidence>
<protein>
    <submittedName>
        <fullName evidence="5">Short-chain dehydrogenase/reductase SDR</fullName>
    </submittedName>
</protein>
<accession>B1ZX93</accession>
<dbReference type="PRINTS" id="PR00081">
    <property type="entry name" value="GDHRDH"/>
</dbReference>
<dbReference type="Gene3D" id="3.40.50.720">
    <property type="entry name" value="NAD(P)-binding Rossmann-like Domain"/>
    <property type="match status" value="1"/>
</dbReference>
<evidence type="ECO:0000256" key="2">
    <source>
        <dbReference type="ARBA" id="ARBA00023002"/>
    </source>
</evidence>
<dbReference type="HOGENOM" id="CLU_010194_2_1_0"/>
<dbReference type="GO" id="GO:0016020">
    <property type="term" value="C:membrane"/>
    <property type="evidence" value="ECO:0007669"/>
    <property type="project" value="TreeGrafter"/>
</dbReference>
<dbReference type="PRINTS" id="PR00080">
    <property type="entry name" value="SDRFAMILY"/>
</dbReference>
<sequence length="289" mass="31570">MKPTHTRPEMTLITGASSGIGLALAREFARHGHPLAIVAPVEPELHEIAAKLTAEFGVTVLPIAKDLAQETAADEIFDALINAGVSIEILVNNAGLGQRGNFWETPLDRDIEILRVNIEAALRLTKRFLSPMIERKRGRILNTASIAGFEPGPLLAVYHASKAFVLSWSEALATELQDADSGVTLTTLCPGPVDTDFFPKADMVDTKVFQKGNVMSPQEVAETAYEALMKGERVIVPGAMNKAIVAGRRMMPISAQARMNEKMYEEVAPEDRKRERGDIEEKEAARRGE</sequence>
<dbReference type="Proteomes" id="UP000007013">
    <property type="component" value="Chromosome"/>
</dbReference>
<dbReference type="Pfam" id="PF00106">
    <property type="entry name" value="adh_short"/>
    <property type="match status" value="1"/>
</dbReference>
<evidence type="ECO:0000256" key="4">
    <source>
        <dbReference type="SAM" id="MobiDB-lite"/>
    </source>
</evidence>
<reference evidence="5 6" key="1">
    <citation type="journal article" date="2011" name="J. Bacteriol.">
        <title>Genome sequence of the verrucomicrobium Opitutus terrae PB90-1, an abundant inhabitant of rice paddy soil ecosystems.</title>
        <authorList>
            <person name="van Passel M.W."/>
            <person name="Kant R."/>
            <person name="Palva A."/>
            <person name="Copeland A."/>
            <person name="Lucas S."/>
            <person name="Lapidus A."/>
            <person name="Glavina del Rio T."/>
            <person name="Pitluck S."/>
            <person name="Goltsman E."/>
            <person name="Clum A."/>
            <person name="Sun H."/>
            <person name="Schmutz J."/>
            <person name="Larimer F.W."/>
            <person name="Land M.L."/>
            <person name="Hauser L."/>
            <person name="Kyrpides N."/>
            <person name="Mikhailova N."/>
            <person name="Richardson P.P."/>
            <person name="Janssen P.H."/>
            <person name="de Vos W.M."/>
            <person name="Smidt H."/>
        </authorList>
    </citation>
    <scope>NUCLEOTIDE SEQUENCE [LARGE SCALE GENOMIC DNA]</scope>
    <source>
        <strain evidence="6">DSM 11246 / JCM 15787 / PB90-1</strain>
    </source>
</reference>
<dbReference type="InterPro" id="IPR002347">
    <property type="entry name" value="SDR_fam"/>
</dbReference>
<dbReference type="KEGG" id="ote:Oter_2864"/>
<dbReference type="EMBL" id="CP001032">
    <property type="protein sequence ID" value="ACB76145.1"/>
    <property type="molecule type" value="Genomic_DNA"/>
</dbReference>
<dbReference type="CDD" id="cd05233">
    <property type="entry name" value="SDR_c"/>
    <property type="match status" value="1"/>
</dbReference>
<keyword evidence="2" id="KW-0560">Oxidoreductase</keyword>
<dbReference type="PANTHER" id="PTHR44196">
    <property type="entry name" value="DEHYDROGENASE/REDUCTASE SDR FAMILY MEMBER 7B"/>
    <property type="match status" value="1"/>
</dbReference>
<dbReference type="InterPro" id="IPR036291">
    <property type="entry name" value="NAD(P)-bd_dom_sf"/>
</dbReference>
<keyword evidence="6" id="KW-1185">Reference proteome</keyword>
<dbReference type="SUPFAM" id="SSF51735">
    <property type="entry name" value="NAD(P)-binding Rossmann-fold domains"/>
    <property type="match status" value="1"/>
</dbReference>
<organism evidence="5 6">
    <name type="scientific">Opitutus terrae (strain DSM 11246 / JCM 15787 / PB90-1)</name>
    <dbReference type="NCBI Taxonomy" id="452637"/>
    <lineage>
        <taxon>Bacteria</taxon>
        <taxon>Pseudomonadati</taxon>
        <taxon>Verrucomicrobiota</taxon>
        <taxon>Opitutia</taxon>
        <taxon>Opitutales</taxon>
        <taxon>Opitutaceae</taxon>
        <taxon>Opitutus</taxon>
    </lineage>
</organism>
<dbReference type="PANTHER" id="PTHR44196:SF2">
    <property type="entry name" value="SHORT-CHAIN DEHYDROGENASE-RELATED"/>
    <property type="match status" value="1"/>
</dbReference>
<dbReference type="STRING" id="452637.Oter_2864"/>
<dbReference type="AlphaFoldDB" id="B1ZX93"/>
<dbReference type="eggNOG" id="COG0300">
    <property type="taxonomic scope" value="Bacteria"/>
</dbReference>
<evidence type="ECO:0000256" key="1">
    <source>
        <dbReference type="ARBA" id="ARBA00006484"/>
    </source>
</evidence>
<gene>
    <name evidence="5" type="ordered locus">Oter_2864</name>
</gene>
<feature type="region of interest" description="Disordered" evidence="4">
    <location>
        <begin position="265"/>
        <end position="289"/>
    </location>
</feature>